<protein>
    <submittedName>
        <fullName evidence="1">Uncharacterized protein</fullName>
    </submittedName>
</protein>
<dbReference type="NCBIfam" id="TIGR04294">
    <property type="entry name" value="pre_pil_HX9DG"/>
    <property type="match status" value="1"/>
</dbReference>
<dbReference type="AlphaFoldDB" id="A0A1V5M8E2"/>
<dbReference type="InterPro" id="IPR027558">
    <property type="entry name" value="Pre_pil_HX9DG_C"/>
</dbReference>
<reference evidence="1" key="1">
    <citation type="submission" date="2017-02" db="EMBL/GenBank/DDBJ databases">
        <title>Delving into the versatile metabolic prowess of the omnipresent phylum Bacteroidetes.</title>
        <authorList>
            <person name="Nobu M.K."/>
            <person name="Mei R."/>
            <person name="Narihiro T."/>
            <person name="Kuroda K."/>
            <person name="Liu W.-T."/>
        </authorList>
    </citation>
    <scope>NUCLEOTIDE SEQUENCE</scope>
    <source>
        <strain evidence="1">ADurb.Bin417</strain>
    </source>
</reference>
<sequence>MLRCPGWEYKKTRTVSATGAGNMNLYSGDLDYFCDYGWNSNFPGFQNGSVKTLTKESKEHRVVMLTESMIRGNSDAELRNPESSFAAIQAPAASYYSQSPTYQIHVGGYNYLFFDGHVEFMPRDSSAPYWTP</sequence>
<dbReference type="Proteomes" id="UP000485484">
    <property type="component" value="Unassembled WGS sequence"/>
</dbReference>
<evidence type="ECO:0000313" key="1">
    <source>
        <dbReference type="EMBL" id="OPZ89452.1"/>
    </source>
</evidence>
<dbReference type="EMBL" id="MWAK01000365">
    <property type="protein sequence ID" value="OPZ89452.1"/>
    <property type="molecule type" value="Genomic_DNA"/>
</dbReference>
<comment type="caution">
    <text evidence="1">The sequence shown here is derived from an EMBL/GenBank/DDBJ whole genome shotgun (WGS) entry which is preliminary data.</text>
</comment>
<name>A0A1V5M8E2_UNCT6</name>
<accession>A0A1V5M8E2</accession>
<organism evidence="1">
    <name type="scientific">candidate division TA06 bacterium ADurb.Bin417</name>
    <dbReference type="NCBI Taxonomy" id="1852828"/>
    <lineage>
        <taxon>Bacteria</taxon>
        <taxon>Bacteria division TA06</taxon>
    </lineage>
</organism>
<proteinExistence type="predicted"/>
<gene>
    <name evidence="1" type="ORF">BWY73_01502</name>
</gene>